<dbReference type="SUPFAM" id="SSF52833">
    <property type="entry name" value="Thioredoxin-like"/>
    <property type="match status" value="1"/>
</dbReference>
<keyword evidence="3" id="KW-0479">Metal-binding</keyword>
<dbReference type="Proteomes" id="UP001139409">
    <property type="component" value="Unassembled WGS sequence"/>
</dbReference>
<evidence type="ECO:0000313" key="7">
    <source>
        <dbReference type="Proteomes" id="UP001139409"/>
    </source>
</evidence>
<dbReference type="InterPro" id="IPR003782">
    <property type="entry name" value="SCO1/SenC"/>
</dbReference>
<evidence type="ECO:0000313" key="6">
    <source>
        <dbReference type="EMBL" id="MCA6078044.1"/>
    </source>
</evidence>
<evidence type="ECO:0000256" key="2">
    <source>
        <dbReference type="ARBA" id="ARBA00023008"/>
    </source>
</evidence>
<feature type="domain" description="Thioredoxin" evidence="5">
    <location>
        <begin position="43"/>
        <end position="207"/>
    </location>
</feature>
<keyword evidence="7" id="KW-1185">Reference proteome</keyword>
<gene>
    <name evidence="6" type="ORF">LDX50_24430</name>
</gene>
<name>A0A9X1HX22_9BACT</name>
<organism evidence="6 7">
    <name type="scientific">Fulvivirga sedimenti</name>
    <dbReference type="NCBI Taxonomy" id="2879465"/>
    <lineage>
        <taxon>Bacteria</taxon>
        <taxon>Pseudomonadati</taxon>
        <taxon>Bacteroidota</taxon>
        <taxon>Cytophagia</taxon>
        <taxon>Cytophagales</taxon>
        <taxon>Fulvivirgaceae</taxon>
        <taxon>Fulvivirga</taxon>
    </lineage>
</organism>
<dbReference type="InterPro" id="IPR013766">
    <property type="entry name" value="Thioredoxin_domain"/>
</dbReference>
<dbReference type="Gene3D" id="3.40.30.10">
    <property type="entry name" value="Glutaredoxin"/>
    <property type="match status" value="1"/>
</dbReference>
<keyword evidence="2 3" id="KW-0186">Copper</keyword>
<dbReference type="AlphaFoldDB" id="A0A9X1HX22"/>
<reference evidence="6" key="1">
    <citation type="submission" date="2021-09" db="EMBL/GenBank/DDBJ databases">
        <title>Fulvivirga sp. isolated from coastal sediment.</title>
        <authorList>
            <person name="Yu H."/>
        </authorList>
    </citation>
    <scope>NUCLEOTIDE SEQUENCE</scope>
    <source>
        <strain evidence="6">1062</strain>
    </source>
</reference>
<dbReference type="PANTHER" id="PTHR12151">
    <property type="entry name" value="ELECTRON TRANSPORT PROTIN SCO1/SENC FAMILY MEMBER"/>
    <property type="match status" value="1"/>
</dbReference>
<dbReference type="PROSITE" id="PS51352">
    <property type="entry name" value="THIOREDOXIN_2"/>
    <property type="match status" value="1"/>
</dbReference>
<evidence type="ECO:0000256" key="3">
    <source>
        <dbReference type="PIRSR" id="PIRSR603782-1"/>
    </source>
</evidence>
<comment type="caution">
    <text evidence="6">The sequence shown here is derived from an EMBL/GenBank/DDBJ whole genome shotgun (WGS) entry which is preliminary data.</text>
</comment>
<keyword evidence="4" id="KW-1015">Disulfide bond</keyword>
<proteinExistence type="inferred from homology"/>
<evidence type="ECO:0000256" key="4">
    <source>
        <dbReference type="PIRSR" id="PIRSR603782-2"/>
    </source>
</evidence>
<dbReference type="CDD" id="cd02968">
    <property type="entry name" value="SCO"/>
    <property type="match status" value="1"/>
</dbReference>
<feature type="binding site" evidence="3">
    <location>
        <position position="81"/>
    </location>
    <ligand>
        <name>Cu cation</name>
        <dbReference type="ChEBI" id="CHEBI:23378"/>
    </ligand>
</feature>
<dbReference type="PANTHER" id="PTHR12151:SF25">
    <property type="entry name" value="LINALOOL DEHYDRATASE_ISOMERASE DOMAIN-CONTAINING PROTEIN"/>
    <property type="match status" value="1"/>
</dbReference>
<dbReference type="InterPro" id="IPR036249">
    <property type="entry name" value="Thioredoxin-like_sf"/>
</dbReference>
<protein>
    <submittedName>
        <fullName evidence="6">SCO family protein</fullName>
    </submittedName>
</protein>
<comment type="similarity">
    <text evidence="1">Belongs to the SCO1/2 family.</text>
</comment>
<sequence length="211" mass="24065">MKRNKFIFGLVFVIGICAVSCSNEPGNEEDLPILGRKEIDGTDTIYHTIAEFKFVDQDSNFVTNETFEDKIYVADFFFTSCPTICPIMKTQMLRVYEEFRDDPEIGILSHSIDPTHDTVALLHEFAKDLGVTGNQWRFVTGDKEKIFEIGQKSYIVTAAEDSTEPGGYIHSGAFILVDKERRIRGIYDGTKPDQVDRLMNDIKRLKKEYNG</sequence>
<dbReference type="Pfam" id="PF02630">
    <property type="entry name" value="SCO1-SenC"/>
    <property type="match status" value="1"/>
</dbReference>
<feature type="binding site" evidence="3">
    <location>
        <position position="170"/>
    </location>
    <ligand>
        <name>Cu cation</name>
        <dbReference type="ChEBI" id="CHEBI:23378"/>
    </ligand>
</feature>
<dbReference type="GO" id="GO:0046872">
    <property type="term" value="F:metal ion binding"/>
    <property type="evidence" value="ECO:0007669"/>
    <property type="project" value="UniProtKB-KW"/>
</dbReference>
<dbReference type="EMBL" id="JAIXNE010000005">
    <property type="protein sequence ID" value="MCA6078044.1"/>
    <property type="molecule type" value="Genomic_DNA"/>
</dbReference>
<evidence type="ECO:0000256" key="1">
    <source>
        <dbReference type="ARBA" id="ARBA00010996"/>
    </source>
</evidence>
<accession>A0A9X1HX22</accession>
<dbReference type="RefSeq" id="WP_225698904.1">
    <property type="nucleotide sequence ID" value="NZ_JAIXNE010000005.1"/>
</dbReference>
<feature type="disulfide bond" description="Redox-active" evidence="4">
    <location>
        <begin position="81"/>
        <end position="85"/>
    </location>
</feature>
<feature type="binding site" evidence="3">
    <location>
        <position position="85"/>
    </location>
    <ligand>
        <name>Cu cation</name>
        <dbReference type="ChEBI" id="CHEBI:23378"/>
    </ligand>
</feature>
<evidence type="ECO:0000259" key="5">
    <source>
        <dbReference type="PROSITE" id="PS51352"/>
    </source>
</evidence>